<dbReference type="InterPro" id="IPR037143">
    <property type="entry name" value="4-PPantetheinyl_Trfase_dom_sf"/>
</dbReference>
<dbReference type="KEGG" id="phon:BH719_02415"/>
<dbReference type="Proteomes" id="UP000095214">
    <property type="component" value="Chromosome"/>
</dbReference>
<proteinExistence type="predicted"/>
<dbReference type="OrthoDB" id="3732807at2"/>
<sequence length="233" mass="25648">MSDDTEAKSPVLPGQRSMWWPKWDSYIAWAPLEMGYRALWGCAQSLEPQERTWVRRQPTIFQRGALVERILLHALFDEARADGRITSKRGIAEVGDGAPMASAMFTVPGWHAAASYCQALVCVAISDKRVGVDCDVLAAAERIALLPSIFTVAERMHLNEHPGDVVNLWTAKESLLKLKRARIDIDPADPAYDVINPRGARIISWNPTPRTVASLSVEDGVDEAPIPLVLPGA</sequence>
<protein>
    <submittedName>
        <fullName evidence="1">4-phosphopantetheinyl transferase</fullName>
    </submittedName>
</protein>
<evidence type="ECO:0000313" key="1">
    <source>
        <dbReference type="EMBL" id="AOS46858.1"/>
    </source>
</evidence>
<dbReference type="RefSeq" id="WP_009743148.1">
    <property type="nucleotide sequence ID" value="NZ_CP017298.1"/>
</dbReference>
<dbReference type="GO" id="GO:0000287">
    <property type="term" value="F:magnesium ion binding"/>
    <property type="evidence" value="ECO:0007669"/>
    <property type="project" value="InterPro"/>
</dbReference>
<organism evidence="1 2">
    <name type="scientific">Pauljensenia hongkongensis</name>
    <dbReference type="NCBI Taxonomy" id="178339"/>
    <lineage>
        <taxon>Bacteria</taxon>
        <taxon>Bacillati</taxon>
        <taxon>Actinomycetota</taxon>
        <taxon>Actinomycetes</taxon>
        <taxon>Actinomycetales</taxon>
        <taxon>Actinomycetaceae</taxon>
        <taxon>Pauljensenia</taxon>
    </lineage>
</organism>
<evidence type="ECO:0000313" key="2">
    <source>
        <dbReference type="Proteomes" id="UP000095214"/>
    </source>
</evidence>
<keyword evidence="2" id="KW-1185">Reference proteome</keyword>
<keyword evidence="1" id="KW-0808">Transferase</keyword>
<dbReference type="EMBL" id="CP017298">
    <property type="protein sequence ID" value="AOS46858.1"/>
    <property type="molecule type" value="Genomic_DNA"/>
</dbReference>
<dbReference type="AlphaFoldDB" id="A0A1D8B144"/>
<dbReference type="SUPFAM" id="SSF56214">
    <property type="entry name" value="4'-phosphopantetheinyl transferase"/>
    <property type="match status" value="1"/>
</dbReference>
<name>A0A1D8B144_9ACTO</name>
<reference evidence="1 2" key="1">
    <citation type="submission" date="2016-09" db="EMBL/GenBank/DDBJ databases">
        <title>Complete genome sequence of Actinomyces hongkongensis HKU8.</title>
        <authorList>
            <person name="Gao Y.-X."/>
            <person name="Zhou Y.-Y."/>
            <person name="Xie Y."/>
            <person name="Wang M."/>
            <person name="Wang S.-J."/>
            <person name="Shen S.-G."/>
        </authorList>
    </citation>
    <scope>NUCLEOTIDE SEQUENCE [LARGE SCALE GENOMIC DNA]</scope>
    <source>
        <strain evidence="1 2">HKU8</strain>
    </source>
</reference>
<dbReference type="GO" id="GO:0008897">
    <property type="term" value="F:holo-[acyl-carrier-protein] synthase activity"/>
    <property type="evidence" value="ECO:0007669"/>
    <property type="project" value="InterPro"/>
</dbReference>
<accession>A0A1D8B144</accession>
<gene>
    <name evidence="1" type="ORF">BH719_02415</name>
</gene>